<comment type="caution">
    <text evidence="6">The sequence shown here is derived from an EMBL/GenBank/DDBJ whole genome shotgun (WGS) entry which is preliminary data.</text>
</comment>
<dbReference type="GO" id="GO:0031267">
    <property type="term" value="F:small GTPase binding"/>
    <property type="evidence" value="ECO:0007669"/>
    <property type="project" value="InterPro"/>
</dbReference>
<evidence type="ECO:0000259" key="5">
    <source>
        <dbReference type="Pfam" id="PF07159"/>
    </source>
</evidence>
<dbReference type="AlphaFoldDB" id="A0AAV4XKZ4"/>
<dbReference type="InterPro" id="IPR009828">
    <property type="entry name" value="CYRIA/CYRIB_Rac1-bd"/>
</dbReference>
<evidence type="ECO:0000313" key="7">
    <source>
        <dbReference type="Proteomes" id="UP001054945"/>
    </source>
</evidence>
<dbReference type="InterPro" id="IPR039789">
    <property type="entry name" value="CYRI"/>
</dbReference>
<dbReference type="GO" id="GO:0016020">
    <property type="term" value="C:membrane"/>
    <property type="evidence" value="ECO:0007669"/>
    <property type="project" value="UniProtKB-SubCell"/>
</dbReference>
<dbReference type="Pfam" id="PF07159">
    <property type="entry name" value="CYRIA-B_Rac1-bd"/>
    <property type="match status" value="2"/>
</dbReference>
<reference evidence="6 7" key="1">
    <citation type="submission" date="2021-06" db="EMBL/GenBank/DDBJ databases">
        <title>Caerostris extrusa draft genome.</title>
        <authorList>
            <person name="Kono N."/>
            <person name="Arakawa K."/>
        </authorList>
    </citation>
    <scope>NUCLEOTIDE SEQUENCE [LARGE SCALE GENOMIC DNA]</scope>
</reference>
<organism evidence="6 7">
    <name type="scientific">Caerostris extrusa</name>
    <name type="common">Bark spider</name>
    <name type="synonym">Caerostris bankana</name>
    <dbReference type="NCBI Taxonomy" id="172846"/>
    <lineage>
        <taxon>Eukaryota</taxon>
        <taxon>Metazoa</taxon>
        <taxon>Ecdysozoa</taxon>
        <taxon>Arthropoda</taxon>
        <taxon>Chelicerata</taxon>
        <taxon>Arachnida</taxon>
        <taxon>Araneae</taxon>
        <taxon>Araneomorphae</taxon>
        <taxon>Entelegynae</taxon>
        <taxon>Araneoidea</taxon>
        <taxon>Araneidae</taxon>
        <taxon>Caerostris</taxon>
    </lineage>
</organism>
<accession>A0AAV4XKZ4</accession>
<keyword evidence="4" id="KW-0449">Lipoprotein</keyword>
<evidence type="ECO:0000256" key="4">
    <source>
        <dbReference type="ARBA" id="ARBA00023288"/>
    </source>
</evidence>
<proteinExistence type="inferred from homology"/>
<evidence type="ECO:0000256" key="2">
    <source>
        <dbReference type="ARBA" id="ARBA00005778"/>
    </source>
</evidence>
<protein>
    <submittedName>
        <fullName evidence="6">CYFIP-related Rac1 interactor B</fullName>
    </submittedName>
</protein>
<evidence type="ECO:0000256" key="3">
    <source>
        <dbReference type="ARBA" id="ARBA00023136"/>
    </source>
</evidence>
<dbReference type="GO" id="GO:0030833">
    <property type="term" value="P:regulation of actin filament polymerization"/>
    <property type="evidence" value="ECO:0007669"/>
    <property type="project" value="InterPro"/>
</dbReference>
<dbReference type="Proteomes" id="UP001054945">
    <property type="component" value="Unassembled WGS sequence"/>
</dbReference>
<dbReference type="PANTHER" id="PTHR12422">
    <property type="entry name" value="GH09096P"/>
    <property type="match status" value="1"/>
</dbReference>
<feature type="domain" description="CYRIA/CYRIB Rac1 binding" evidence="5">
    <location>
        <begin position="1"/>
        <end position="96"/>
    </location>
</feature>
<name>A0AAV4XKZ4_CAEEX</name>
<feature type="domain" description="CYRIA/CYRIB Rac1 binding" evidence="5">
    <location>
        <begin position="98"/>
        <end position="144"/>
    </location>
</feature>
<keyword evidence="7" id="KW-1185">Reference proteome</keyword>
<evidence type="ECO:0000256" key="1">
    <source>
        <dbReference type="ARBA" id="ARBA00004635"/>
    </source>
</evidence>
<comment type="subcellular location">
    <subcellularLocation>
        <location evidence="1">Membrane</location>
        <topology evidence="1">Lipid-anchor</topology>
    </subcellularLocation>
</comment>
<sequence length="150" mass="17004">MTNPGIQNDFSYYRRTVSRLRLANQEPIDEELEVPNELANKMSLFYAHATPMLKVLSDATMRFVAENKDLPIENTTETLGTMAKVCQRMIEHRDFCSLGAFAKSAHIDVKGSIKVLKDQPPNVVEGLLNALRYTTRHLNDESTRSISKAY</sequence>
<comment type="similarity">
    <text evidence="2">Belongs to the CYRI family.</text>
</comment>
<evidence type="ECO:0000313" key="6">
    <source>
        <dbReference type="EMBL" id="GIY95353.1"/>
    </source>
</evidence>
<dbReference type="EMBL" id="BPLR01017901">
    <property type="protein sequence ID" value="GIY95353.1"/>
    <property type="molecule type" value="Genomic_DNA"/>
</dbReference>
<gene>
    <name evidence="6" type="primary">CYRIB</name>
    <name evidence="6" type="ORF">CEXT_240281</name>
</gene>
<keyword evidence="3" id="KW-0472">Membrane</keyword>